<dbReference type="InterPro" id="IPR007049">
    <property type="entry name" value="Carb-sel_porin_OprB"/>
</dbReference>
<keyword evidence="4" id="KW-1185">Reference proteome</keyword>
<dbReference type="PANTHER" id="PTHR37944">
    <property type="entry name" value="PORIN B"/>
    <property type="match status" value="1"/>
</dbReference>
<keyword evidence="2" id="KW-0732">Signal</keyword>
<dbReference type="GO" id="GO:0016020">
    <property type="term" value="C:membrane"/>
    <property type="evidence" value="ECO:0007669"/>
    <property type="project" value="InterPro"/>
</dbReference>
<feature type="chain" id="PRO_5020890274" evidence="2">
    <location>
        <begin position="26"/>
        <end position="445"/>
    </location>
</feature>
<evidence type="ECO:0000256" key="2">
    <source>
        <dbReference type="RuleBase" id="RU363072"/>
    </source>
</evidence>
<name>A0A4R5W4L1_9BURK</name>
<dbReference type="RefSeq" id="WP_133326445.1">
    <property type="nucleotide sequence ID" value="NZ_SMYL01000002.1"/>
</dbReference>
<dbReference type="GO" id="GO:0008643">
    <property type="term" value="P:carbohydrate transport"/>
    <property type="evidence" value="ECO:0007669"/>
    <property type="project" value="InterPro"/>
</dbReference>
<sequence length="445" mass="49559">MKKGVFGVGTIASALMFSASGYAFAGILPDEKSLFQEAADWRHSMSDKGYQMEAGYVNQAAHLVDGGYSGEHPTKFIDQFHFKFNVDLAKIAGIEDAVFEALFVNRNHDENLSNSDIYDPGAPRLNSTQESHGRGSIWRLGLFSYRQSFLDKKLKIRAGLINKVWDFDNATPCDFQSSLLCAGKSGRSAIWYNWNVAQWGVSAQYQLSPQWIIKTGLYDQNPSRQERSQAFSFSTSGSQGIIVPLELEYRPTFANGKLHGIYEIGTTYSNADSKDVYLASNDQPHALFPQLDYKIHHDQQYIYWNFTQQISQKGASANDGMHLFFTGGIGGRTKHVKANMSAGLRYPGILSQRPKDSFGIGVSYSRLNKDYVSNAHLMNQVNAGIEGFSPLPIRDSVEMVSEVYYNVQVTPAISIQPGLQYWRKPAGLAETPNAVVLGLKMMALF</sequence>
<proteinExistence type="inferred from homology"/>
<dbReference type="AlphaFoldDB" id="A0A4R5W4L1"/>
<dbReference type="GO" id="GO:0015288">
    <property type="term" value="F:porin activity"/>
    <property type="evidence" value="ECO:0007669"/>
    <property type="project" value="InterPro"/>
</dbReference>
<dbReference type="Pfam" id="PF04966">
    <property type="entry name" value="OprB"/>
    <property type="match status" value="1"/>
</dbReference>
<organism evidence="3 4">
    <name type="scientific">Sapientia aquatica</name>
    <dbReference type="NCBI Taxonomy" id="1549640"/>
    <lineage>
        <taxon>Bacteria</taxon>
        <taxon>Pseudomonadati</taxon>
        <taxon>Pseudomonadota</taxon>
        <taxon>Betaproteobacteria</taxon>
        <taxon>Burkholderiales</taxon>
        <taxon>Oxalobacteraceae</taxon>
        <taxon>Sapientia</taxon>
    </lineage>
</organism>
<feature type="signal peptide" evidence="2">
    <location>
        <begin position="1"/>
        <end position="25"/>
    </location>
</feature>
<dbReference type="PANTHER" id="PTHR37944:SF1">
    <property type="entry name" value="PORIN B"/>
    <property type="match status" value="1"/>
</dbReference>
<dbReference type="Gene3D" id="2.40.160.180">
    <property type="entry name" value="Carbohydrate-selective porin OprB"/>
    <property type="match status" value="1"/>
</dbReference>
<comment type="caution">
    <text evidence="3">The sequence shown here is derived from an EMBL/GenBank/DDBJ whole genome shotgun (WGS) entry which is preliminary data.</text>
</comment>
<dbReference type="OrthoDB" id="5755240at2"/>
<dbReference type="Proteomes" id="UP000294829">
    <property type="component" value="Unassembled WGS sequence"/>
</dbReference>
<reference evidence="3 4" key="1">
    <citation type="submission" date="2019-03" db="EMBL/GenBank/DDBJ databases">
        <title>Sapientia aquatica gen. nov., sp. nov., isolated from a crater lake.</title>
        <authorList>
            <person name="Felfoldi T."/>
            <person name="Szabo A."/>
            <person name="Toth E."/>
            <person name="Schumann P."/>
            <person name="Keki Z."/>
            <person name="Marialigeti K."/>
            <person name="Mathe I."/>
        </authorList>
    </citation>
    <scope>NUCLEOTIDE SEQUENCE [LARGE SCALE GENOMIC DNA]</scope>
    <source>
        <strain evidence="3 4">SA-152</strain>
    </source>
</reference>
<dbReference type="InterPro" id="IPR052932">
    <property type="entry name" value="OprB_Porin"/>
</dbReference>
<dbReference type="InterPro" id="IPR038673">
    <property type="entry name" value="OprB_sf"/>
</dbReference>
<dbReference type="EMBL" id="SMYL01000002">
    <property type="protein sequence ID" value="TDK67315.1"/>
    <property type="molecule type" value="Genomic_DNA"/>
</dbReference>
<protein>
    <submittedName>
        <fullName evidence="3">Carbohydrate porin</fullName>
    </submittedName>
</protein>
<evidence type="ECO:0000313" key="3">
    <source>
        <dbReference type="EMBL" id="TDK67315.1"/>
    </source>
</evidence>
<accession>A0A4R5W4L1</accession>
<comment type="similarity">
    <text evidence="1 2">Belongs to the OprB family.</text>
</comment>
<evidence type="ECO:0000313" key="4">
    <source>
        <dbReference type="Proteomes" id="UP000294829"/>
    </source>
</evidence>
<gene>
    <name evidence="3" type="ORF">E2I14_06010</name>
</gene>
<evidence type="ECO:0000256" key="1">
    <source>
        <dbReference type="ARBA" id="ARBA00008769"/>
    </source>
</evidence>